<name>A0A5B7D6T3_PORTR</name>
<sequence length="99" mass="11812">MNRLFRKDKWERCDEPRGEQTVEGEETLVLGAYRQKQLLVHPVAILRVFTSCRDDCKQKNRGNCVIADNDAEADKEEEEEEEEKEEEEEEKEEEEHEQE</sequence>
<proteinExistence type="predicted"/>
<protein>
    <submittedName>
        <fullName evidence="2">Uncharacterized protein</fullName>
    </submittedName>
</protein>
<accession>A0A5B7D6T3</accession>
<feature type="compositionally biased region" description="Acidic residues" evidence="1">
    <location>
        <begin position="69"/>
        <end position="99"/>
    </location>
</feature>
<gene>
    <name evidence="2" type="ORF">E2C01_009832</name>
</gene>
<keyword evidence="3" id="KW-1185">Reference proteome</keyword>
<evidence type="ECO:0000313" key="2">
    <source>
        <dbReference type="EMBL" id="MPC16989.1"/>
    </source>
</evidence>
<organism evidence="2 3">
    <name type="scientific">Portunus trituberculatus</name>
    <name type="common">Swimming crab</name>
    <name type="synonym">Neptunus trituberculatus</name>
    <dbReference type="NCBI Taxonomy" id="210409"/>
    <lineage>
        <taxon>Eukaryota</taxon>
        <taxon>Metazoa</taxon>
        <taxon>Ecdysozoa</taxon>
        <taxon>Arthropoda</taxon>
        <taxon>Crustacea</taxon>
        <taxon>Multicrustacea</taxon>
        <taxon>Malacostraca</taxon>
        <taxon>Eumalacostraca</taxon>
        <taxon>Eucarida</taxon>
        <taxon>Decapoda</taxon>
        <taxon>Pleocyemata</taxon>
        <taxon>Brachyura</taxon>
        <taxon>Eubrachyura</taxon>
        <taxon>Portunoidea</taxon>
        <taxon>Portunidae</taxon>
        <taxon>Portuninae</taxon>
        <taxon>Portunus</taxon>
    </lineage>
</organism>
<dbReference type="AlphaFoldDB" id="A0A5B7D6T3"/>
<comment type="caution">
    <text evidence="2">The sequence shown here is derived from an EMBL/GenBank/DDBJ whole genome shotgun (WGS) entry which is preliminary data.</text>
</comment>
<dbReference type="Proteomes" id="UP000324222">
    <property type="component" value="Unassembled WGS sequence"/>
</dbReference>
<evidence type="ECO:0000256" key="1">
    <source>
        <dbReference type="SAM" id="MobiDB-lite"/>
    </source>
</evidence>
<reference evidence="2 3" key="1">
    <citation type="submission" date="2019-05" db="EMBL/GenBank/DDBJ databases">
        <title>Another draft genome of Portunus trituberculatus and its Hox gene families provides insights of decapod evolution.</title>
        <authorList>
            <person name="Jeong J.-H."/>
            <person name="Song I."/>
            <person name="Kim S."/>
            <person name="Choi T."/>
            <person name="Kim D."/>
            <person name="Ryu S."/>
            <person name="Kim W."/>
        </authorList>
    </citation>
    <scope>NUCLEOTIDE SEQUENCE [LARGE SCALE GENOMIC DNA]</scope>
    <source>
        <tissue evidence="2">Muscle</tissue>
    </source>
</reference>
<evidence type="ECO:0000313" key="3">
    <source>
        <dbReference type="Proteomes" id="UP000324222"/>
    </source>
</evidence>
<dbReference type="EMBL" id="VSRR010000553">
    <property type="protein sequence ID" value="MPC16989.1"/>
    <property type="molecule type" value="Genomic_DNA"/>
</dbReference>
<feature type="region of interest" description="Disordered" evidence="1">
    <location>
        <begin position="63"/>
        <end position="99"/>
    </location>
</feature>